<comment type="caution">
    <text evidence="2">The sequence shown here is derived from an EMBL/GenBank/DDBJ whole genome shotgun (WGS) entry which is preliminary data.</text>
</comment>
<keyword evidence="1" id="KW-1133">Transmembrane helix</keyword>
<dbReference type="EMBL" id="BSOZ01000009">
    <property type="protein sequence ID" value="GLS03851.1"/>
    <property type="molecule type" value="Genomic_DNA"/>
</dbReference>
<keyword evidence="1" id="KW-0812">Transmembrane</keyword>
<keyword evidence="3" id="KW-1185">Reference proteome</keyword>
<feature type="transmembrane region" description="Helical" evidence="1">
    <location>
        <begin position="12"/>
        <end position="41"/>
    </location>
</feature>
<accession>A0ABQ6BTG8</accession>
<evidence type="ECO:0000256" key="1">
    <source>
        <dbReference type="SAM" id="Phobius"/>
    </source>
</evidence>
<gene>
    <name evidence="2" type="ORF">GCM10007860_09960</name>
</gene>
<keyword evidence="1" id="KW-0472">Membrane</keyword>
<sequence>MRWRALSHVGAPWLRAAVFVALVSQVACCAMGAGLLAWHGVPLSWRWGALLVALELGGLALACVIGWFFPRPASRPTIVGPQGPPLRQYWLCQERLARGNAPELGEPWLMVCLQCRAARCAAASPASASGRGEREPRACSTTFRDSVRGSAGVRQDAGRAAV</sequence>
<evidence type="ECO:0000313" key="3">
    <source>
        <dbReference type="Proteomes" id="UP001156836"/>
    </source>
</evidence>
<organism evidence="2 3">
    <name type="scientific">Chitiniphilus shinanonensis</name>
    <dbReference type="NCBI Taxonomy" id="553088"/>
    <lineage>
        <taxon>Bacteria</taxon>
        <taxon>Pseudomonadati</taxon>
        <taxon>Pseudomonadota</taxon>
        <taxon>Betaproteobacteria</taxon>
        <taxon>Neisseriales</taxon>
        <taxon>Chitinibacteraceae</taxon>
        <taxon>Chitiniphilus</taxon>
    </lineage>
</organism>
<dbReference type="RefSeq" id="WP_018746495.1">
    <property type="nucleotide sequence ID" value="NZ_BSOZ01000009.1"/>
</dbReference>
<name>A0ABQ6BTG8_9NEIS</name>
<feature type="transmembrane region" description="Helical" evidence="1">
    <location>
        <begin position="47"/>
        <end position="69"/>
    </location>
</feature>
<reference evidence="3" key="1">
    <citation type="journal article" date="2019" name="Int. J. Syst. Evol. Microbiol.">
        <title>The Global Catalogue of Microorganisms (GCM) 10K type strain sequencing project: providing services to taxonomists for standard genome sequencing and annotation.</title>
        <authorList>
            <consortium name="The Broad Institute Genomics Platform"/>
            <consortium name="The Broad Institute Genome Sequencing Center for Infectious Disease"/>
            <person name="Wu L."/>
            <person name="Ma J."/>
        </authorList>
    </citation>
    <scope>NUCLEOTIDE SEQUENCE [LARGE SCALE GENOMIC DNA]</scope>
    <source>
        <strain evidence="3">NBRC 104970</strain>
    </source>
</reference>
<dbReference type="Proteomes" id="UP001156836">
    <property type="component" value="Unassembled WGS sequence"/>
</dbReference>
<protein>
    <submittedName>
        <fullName evidence="2">Uncharacterized protein</fullName>
    </submittedName>
</protein>
<evidence type="ECO:0000313" key="2">
    <source>
        <dbReference type="EMBL" id="GLS03851.1"/>
    </source>
</evidence>
<proteinExistence type="predicted"/>